<dbReference type="GO" id="GO:0003700">
    <property type="term" value="F:DNA-binding transcription factor activity"/>
    <property type="evidence" value="ECO:0007669"/>
    <property type="project" value="InterPro"/>
</dbReference>
<dbReference type="EMBL" id="RJJE01000003">
    <property type="protein sequence ID" value="RNI31964.1"/>
    <property type="molecule type" value="Genomic_DNA"/>
</dbReference>
<feature type="domain" description="DUF6596" evidence="2">
    <location>
        <begin position="187"/>
        <end position="288"/>
    </location>
</feature>
<dbReference type="RefSeq" id="WP_123132101.1">
    <property type="nucleotide sequence ID" value="NZ_RJJE01000003.1"/>
</dbReference>
<dbReference type="InterPro" id="IPR014284">
    <property type="entry name" value="RNA_pol_sigma-70_dom"/>
</dbReference>
<dbReference type="SUPFAM" id="SSF88946">
    <property type="entry name" value="Sigma2 domain of RNA polymerase sigma factors"/>
    <property type="match status" value="1"/>
</dbReference>
<dbReference type="Gene3D" id="1.10.1740.10">
    <property type="match status" value="1"/>
</dbReference>
<comment type="caution">
    <text evidence="3">The sequence shown here is derived from an EMBL/GenBank/DDBJ whole genome shotgun (WGS) entry which is preliminary data.</text>
</comment>
<evidence type="ECO:0000313" key="3">
    <source>
        <dbReference type="EMBL" id="RNI31964.1"/>
    </source>
</evidence>
<dbReference type="OrthoDB" id="9780299at2"/>
<dbReference type="SUPFAM" id="SSF88659">
    <property type="entry name" value="Sigma3 and sigma4 domains of RNA polymerase sigma factors"/>
    <property type="match status" value="1"/>
</dbReference>
<dbReference type="InterPro" id="IPR036388">
    <property type="entry name" value="WH-like_DNA-bd_sf"/>
</dbReference>
<dbReference type="GO" id="GO:0006352">
    <property type="term" value="P:DNA-templated transcription initiation"/>
    <property type="evidence" value="ECO:0007669"/>
    <property type="project" value="InterPro"/>
</dbReference>
<protein>
    <submittedName>
        <fullName evidence="3">Sigma-70 family RNA polymerase sigma factor</fullName>
    </submittedName>
</protein>
<dbReference type="AlphaFoldDB" id="A0A3M9N2F7"/>
<reference evidence="3 4" key="1">
    <citation type="submission" date="2018-11" db="EMBL/GenBank/DDBJ databases">
        <title>Rufibacter latericius sp. nov., isolated from water in Baiyang Lake.</title>
        <authorList>
            <person name="Yang Y."/>
        </authorList>
    </citation>
    <scope>NUCLEOTIDE SEQUENCE [LARGE SCALE GENOMIC DNA]</scope>
    <source>
        <strain evidence="3 4">MCC P1</strain>
    </source>
</reference>
<proteinExistence type="predicted"/>
<dbReference type="NCBIfam" id="TIGR02937">
    <property type="entry name" value="sigma70-ECF"/>
    <property type="match status" value="1"/>
</dbReference>
<keyword evidence="4" id="KW-1185">Reference proteome</keyword>
<dbReference type="PANTHER" id="PTHR47756">
    <property type="entry name" value="BLL6612 PROTEIN-RELATED"/>
    <property type="match status" value="1"/>
</dbReference>
<dbReference type="Pfam" id="PF20239">
    <property type="entry name" value="DUF6596"/>
    <property type="match status" value="1"/>
</dbReference>
<name>A0A3M9N2F7_9BACT</name>
<dbReference type="Gene3D" id="1.10.10.10">
    <property type="entry name" value="Winged helix-like DNA-binding domain superfamily/Winged helix DNA-binding domain"/>
    <property type="match status" value="1"/>
</dbReference>
<dbReference type="Pfam" id="PF04542">
    <property type="entry name" value="Sigma70_r2"/>
    <property type="match status" value="1"/>
</dbReference>
<evidence type="ECO:0000313" key="4">
    <source>
        <dbReference type="Proteomes" id="UP000271010"/>
    </source>
</evidence>
<dbReference type="InterPro" id="IPR007627">
    <property type="entry name" value="RNA_pol_sigma70_r2"/>
</dbReference>
<feature type="domain" description="RNA polymerase sigma-70 region 2" evidence="1">
    <location>
        <begin position="19"/>
        <end position="86"/>
    </location>
</feature>
<dbReference type="Proteomes" id="UP000271010">
    <property type="component" value="Unassembled WGS sequence"/>
</dbReference>
<evidence type="ECO:0000259" key="1">
    <source>
        <dbReference type="Pfam" id="PF04542"/>
    </source>
</evidence>
<gene>
    <name evidence="3" type="ORF">EFA69_05510</name>
</gene>
<dbReference type="InterPro" id="IPR013325">
    <property type="entry name" value="RNA_pol_sigma_r2"/>
</dbReference>
<dbReference type="PANTHER" id="PTHR47756:SF2">
    <property type="entry name" value="BLL6612 PROTEIN"/>
    <property type="match status" value="1"/>
</dbReference>
<evidence type="ECO:0000259" key="2">
    <source>
        <dbReference type="Pfam" id="PF20239"/>
    </source>
</evidence>
<dbReference type="SUPFAM" id="SSF48452">
    <property type="entry name" value="TPR-like"/>
    <property type="match status" value="1"/>
</dbReference>
<sequence>MPHPPNPSSAQPIFSTEHLFRETYGEVFSLLYRRYGPAHQESIEDALQEAFYAALKVWPTKGLPQKPQAWLLTVAQHKLLNHLKRSNLHQAAAQQYAQENPAVALCEGETQESQLQLLFACCHPKLSESAQIIFALKHLGGFGVEEIAQGVQQSKEAVYKSLQRSRKFFQTLSPDFMELDIQASPDRLQNVLRILYLLFNEGYDTTQGNNLLNRDICLEAVRLTHLLQEKMGQQRLEVRHLLALQYFQLSRFETRLDDQGRFVPLSRQDRSQWDKPLISRGYHFLKEAFPRQLNPYYLQACIAGLHAAAPTYAQTDWCAIKRLYDLLLQQNNSFIIALNSAIAVAECDGVAQGINLLLDLKESAAHYYLYHIALGDLYHRSRQPAQAKACYQTALRLTSSPARQEIIQQKQEQVPTSQPEA</sequence>
<dbReference type="InterPro" id="IPR046531">
    <property type="entry name" value="DUF6596"/>
</dbReference>
<dbReference type="InterPro" id="IPR011990">
    <property type="entry name" value="TPR-like_helical_dom_sf"/>
</dbReference>
<organism evidence="3 4">
    <name type="scientific">Rufibacter immobilis</name>
    <dbReference type="NCBI Taxonomy" id="1348778"/>
    <lineage>
        <taxon>Bacteria</taxon>
        <taxon>Pseudomonadati</taxon>
        <taxon>Bacteroidota</taxon>
        <taxon>Cytophagia</taxon>
        <taxon>Cytophagales</taxon>
        <taxon>Hymenobacteraceae</taxon>
        <taxon>Rufibacter</taxon>
    </lineage>
</organism>
<accession>A0A3M9N2F7</accession>
<dbReference type="InterPro" id="IPR013324">
    <property type="entry name" value="RNA_pol_sigma_r3/r4-like"/>
</dbReference>